<organism evidence="2 3">
    <name type="scientific">Erwinia aphidicola</name>
    <dbReference type="NCBI Taxonomy" id="68334"/>
    <lineage>
        <taxon>Bacteria</taxon>
        <taxon>Pseudomonadati</taxon>
        <taxon>Pseudomonadota</taxon>
        <taxon>Gammaproteobacteria</taxon>
        <taxon>Enterobacterales</taxon>
        <taxon>Erwiniaceae</taxon>
        <taxon>Erwinia</taxon>
    </lineage>
</organism>
<reference evidence="2 3" key="1">
    <citation type="submission" date="2024-02" db="EMBL/GenBank/DDBJ databases">
        <title>First report Erwinia aphidicola in onion in Chile.</title>
        <authorList>
            <person name="Valenzuela M."/>
            <person name="Pena M."/>
            <person name="Dutta B."/>
        </authorList>
    </citation>
    <scope>NUCLEOTIDE SEQUENCE [LARGE SCALE GENOMIC DNA]</scope>
    <source>
        <strain evidence="2 3">QCJ3A</strain>
    </source>
</reference>
<evidence type="ECO:0000313" key="3">
    <source>
        <dbReference type="Proteomes" id="UP001306592"/>
    </source>
</evidence>
<evidence type="ECO:0000313" key="2">
    <source>
        <dbReference type="EMBL" id="MEI2680986.1"/>
    </source>
</evidence>
<name>A0ABU8DBU6_ERWAP</name>
<accession>A0ABU8DBU6</accession>
<comment type="caution">
    <text evidence="2">The sequence shown here is derived from an EMBL/GenBank/DDBJ whole genome shotgun (WGS) entry which is preliminary data.</text>
</comment>
<dbReference type="EMBL" id="JBANEI010000002">
    <property type="protein sequence ID" value="MEI2680986.1"/>
    <property type="molecule type" value="Genomic_DNA"/>
</dbReference>
<keyword evidence="1" id="KW-0732">Signal</keyword>
<dbReference type="Pfam" id="PF14263">
    <property type="entry name" value="DUF4354"/>
    <property type="match status" value="1"/>
</dbReference>
<feature type="signal peptide" evidence="1">
    <location>
        <begin position="1"/>
        <end position="20"/>
    </location>
</feature>
<dbReference type="Gene3D" id="2.60.40.4110">
    <property type="entry name" value="Protein of unknown function DUF4354"/>
    <property type="match status" value="1"/>
</dbReference>
<evidence type="ECO:0000256" key="1">
    <source>
        <dbReference type="SAM" id="SignalP"/>
    </source>
</evidence>
<dbReference type="InterPro" id="IPR025581">
    <property type="entry name" value="DUF4354"/>
</dbReference>
<sequence>MKRNQLALFFTAILSFSAVAAKTDSIAVIATQQEIGSISTGAKQVFTKRFEVTLANLSDKAINLRNLCLTALSPDDKRFKLDTVDDALLSGQLPAQGNHKGLAIFSADDASVYQAVIVKISDSCQ</sequence>
<dbReference type="RefSeq" id="WP_048914753.1">
    <property type="nucleotide sequence ID" value="NZ_CP142210.1"/>
</dbReference>
<feature type="chain" id="PRO_5045569493" evidence="1">
    <location>
        <begin position="21"/>
        <end position="125"/>
    </location>
</feature>
<keyword evidence="3" id="KW-1185">Reference proteome</keyword>
<dbReference type="Proteomes" id="UP001306592">
    <property type="component" value="Unassembled WGS sequence"/>
</dbReference>
<proteinExistence type="predicted"/>
<protein>
    <submittedName>
        <fullName evidence="2">DUF4354 family protein</fullName>
    </submittedName>
</protein>
<gene>
    <name evidence="2" type="ORF">V8N49_04870</name>
</gene>